<name>A0A8T1TWB6_9STRA</name>
<accession>A0A8T1TWB6</accession>
<organism evidence="1 2">
    <name type="scientific">Phytophthora cactorum</name>
    <dbReference type="NCBI Taxonomy" id="29920"/>
    <lineage>
        <taxon>Eukaryota</taxon>
        <taxon>Sar</taxon>
        <taxon>Stramenopiles</taxon>
        <taxon>Oomycota</taxon>
        <taxon>Peronosporomycetes</taxon>
        <taxon>Peronosporales</taxon>
        <taxon>Peronosporaceae</taxon>
        <taxon>Phytophthora</taxon>
    </lineage>
</organism>
<proteinExistence type="predicted"/>
<dbReference type="EMBL" id="JAENGZ010001218">
    <property type="protein sequence ID" value="KAG6949686.1"/>
    <property type="molecule type" value="Genomic_DNA"/>
</dbReference>
<comment type="caution">
    <text evidence="1">The sequence shown here is derived from an EMBL/GenBank/DDBJ whole genome shotgun (WGS) entry which is preliminary data.</text>
</comment>
<evidence type="ECO:0000313" key="1">
    <source>
        <dbReference type="EMBL" id="KAG6949686.1"/>
    </source>
</evidence>
<dbReference type="AlphaFoldDB" id="A0A8T1TWB6"/>
<gene>
    <name evidence="1" type="ORF">JG687_00014701</name>
</gene>
<dbReference type="Proteomes" id="UP000688947">
    <property type="component" value="Unassembled WGS sequence"/>
</dbReference>
<reference evidence="1" key="1">
    <citation type="submission" date="2021-01" db="EMBL/GenBank/DDBJ databases">
        <title>Phytophthora aleatoria, a newly-described species from Pinus radiata is distinct from Phytophthora cactorum isolates based on comparative genomics.</title>
        <authorList>
            <person name="Mcdougal R."/>
            <person name="Panda P."/>
            <person name="Williams N."/>
            <person name="Studholme D.J."/>
        </authorList>
    </citation>
    <scope>NUCLEOTIDE SEQUENCE</scope>
    <source>
        <strain evidence="1">NZFS 3830</strain>
    </source>
</reference>
<protein>
    <submittedName>
        <fullName evidence="1">Uncharacterized protein</fullName>
    </submittedName>
</protein>
<evidence type="ECO:0000313" key="2">
    <source>
        <dbReference type="Proteomes" id="UP000688947"/>
    </source>
</evidence>
<sequence length="60" mass="6568">MTDEGDDITEELTAMLSHLHASNPMSVDKLLNSPEENVLKEHGGGLLSLTTNERLEGYLT</sequence>